<dbReference type="InterPro" id="IPR050789">
    <property type="entry name" value="Diverse_Enzym_Activities"/>
</dbReference>
<keyword evidence="5" id="KW-1185">Reference proteome</keyword>
<protein>
    <submittedName>
        <fullName evidence="4">CubicO group peptidase (Beta-lactamase class C family)</fullName>
    </submittedName>
</protein>
<keyword evidence="1" id="KW-0378">Hydrolase</keyword>
<dbReference type="PANTHER" id="PTHR43283">
    <property type="entry name" value="BETA-LACTAMASE-RELATED"/>
    <property type="match status" value="1"/>
</dbReference>
<dbReference type="SUPFAM" id="SSF56601">
    <property type="entry name" value="beta-lactamase/transpeptidase-like"/>
    <property type="match status" value="1"/>
</dbReference>
<organism evidence="4 5">
    <name type="scientific">Enterovirga rhinocerotis</name>
    <dbReference type="NCBI Taxonomy" id="1339210"/>
    <lineage>
        <taxon>Bacteria</taxon>
        <taxon>Pseudomonadati</taxon>
        <taxon>Pseudomonadota</taxon>
        <taxon>Alphaproteobacteria</taxon>
        <taxon>Hyphomicrobiales</taxon>
        <taxon>Methylobacteriaceae</taxon>
        <taxon>Enterovirga</taxon>
    </lineage>
</organism>
<evidence type="ECO:0000313" key="4">
    <source>
        <dbReference type="EMBL" id="TDR90400.1"/>
    </source>
</evidence>
<feature type="domain" description="Beta-lactamase-related" evidence="3">
    <location>
        <begin position="73"/>
        <end position="350"/>
    </location>
</feature>
<dbReference type="AlphaFoldDB" id="A0A4R7BWW1"/>
<dbReference type="Pfam" id="PF00144">
    <property type="entry name" value="Beta-lactamase"/>
    <property type="match status" value="1"/>
</dbReference>
<comment type="caution">
    <text evidence="4">The sequence shown here is derived from an EMBL/GenBank/DDBJ whole genome shotgun (WGS) entry which is preliminary data.</text>
</comment>
<sequence>MSTDTVPPRAGEPWPSASPEEAGFDAGRLAEAMRLMQSLETPWPLDLQAKLEAGFFEPPPQNELIGPVSPRGGANAILLRGGRRVASFGDTRRVDMTFSVAKSYLALLAGIAKADGLFGSVDDPIRETVDDGGFEGRNAGITWRHLLQQTSEWEGTLFGKPDTIDRNRVLGIDNTGRPPRDTTRELGAPGSFWEYNDVRVNRLGLSLLRLFKRPLPEVFAERIMAPIGASQDWRWEGYRNSEVEVDGRMMRSVPGGGHWGGGVFIHAEDQARIALLAARDGIWGDLRLLPEGWMAASLEPCALNPNYGFLWWLNTGRIRTPAASEQAFFALGTGGNVSLVEPADDIVLVLRWVDPARLDDVVSAVRGALAR</sequence>
<evidence type="ECO:0000256" key="1">
    <source>
        <dbReference type="ARBA" id="ARBA00022801"/>
    </source>
</evidence>
<reference evidence="4 5" key="1">
    <citation type="submission" date="2019-03" db="EMBL/GenBank/DDBJ databases">
        <title>Genomic Encyclopedia of Type Strains, Phase IV (KMG-IV): sequencing the most valuable type-strain genomes for metagenomic binning, comparative biology and taxonomic classification.</title>
        <authorList>
            <person name="Goeker M."/>
        </authorList>
    </citation>
    <scope>NUCLEOTIDE SEQUENCE [LARGE SCALE GENOMIC DNA]</scope>
    <source>
        <strain evidence="4 5">DSM 25903</strain>
    </source>
</reference>
<dbReference type="GO" id="GO:0016787">
    <property type="term" value="F:hydrolase activity"/>
    <property type="evidence" value="ECO:0007669"/>
    <property type="project" value="UniProtKB-KW"/>
</dbReference>
<proteinExistence type="predicted"/>
<dbReference type="Proteomes" id="UP000295122">
    <property type="component" value="Unassembled WGS sequence"/>
</dbReference>
<dbReference type="InterPro" id="IPR012338">
    <property type="entry name" value="Beta-lactam/transpept-like"/>
</dbReference>
<dbReference type="OrthoDB" id="9814204at2"/>
<gene>
    <name evidence="4" type="ORF">EV668_3251</name>
</gene>
<dbReference type="InterPro" id="IPR001466">
    <property type="entry name" value="Beta-lactam-related"/>
</dbReference>
<evidence type="ECO:0000256" key="2">
    <source>
        <dbReference type="SAM" id="MobiDB-lite"/>
    </source>
</evidence>
<name>A0A4R7BWW1_9HYPH</name>
<accession>A0A4R7BWW1</accession>
<evidence type="ECO:0000259" key="3">
    <source>
        <dbReference type="Pfam" id="PF00144"/>
    </source>
</evidence>
<dbReference type="PANTHER" id="PTHR43283:SF11">
    <property type="entry name" value="BETA-LACTAMASE-RELATED DOMAIN-CONTAINING PROTEIN"/>
    <property type="match status" value="1"/>
</dbReference>
<dbReference type="Gene3D" id="3.40.710.10">
    <property type="entry name" value="DD-peptidase/beta-lactamase superfamily"/>
    <property type="match status" value="1"/>
</dbReference>
<dbReference type="EMBL" id="SNZR01000013">
    <property type="protein sequence ID" value="TDR90400.1"/>
    <property type="molecule type" value="Genomic_DNA"/>
</dbReference>
<evidence type="ECO:0000313" key="5">
    <source>
        <dbReference type="Proteomes" id="UP000295122"/>
    </source>
</evidence>
<feature type="region of interest" description="Disordered" evidence="2">
    <location>
        <begin position="1"/>
        <end position="22"/>
    </location>
</feature>
<dbReference type="RefSeq" id="WP_133771767.1">
    <property type="nucleotide sequence ID" value="NZ_SNZR01000013.1"/>
</dbReference>